<feature type="transmembrane region" description="Helical" evidence="3">
    <location>
        <begin position="346"/>
        <end position="363"/>
    </location>
</feature>
<feature type="transmembrane region" description="Helical" evidence="3">
    <location>
        <begin position="24"/>
        <end position="45"/>
    </location>
</feature>
<keyword evidence="3" id="KW-0812">Transmembrane</keyword>
<feature type="compositionally biased region" description="Basic and acidic residues" evidence="2">
    <location>
        <begin position="745"/>
        <end position="760"/>
    </location>
</feature>
<evidence type="ECO:0000313" key="4">
    <source>
        <dbReference type="EnsemblMetazoa" id="Aqu2.1.29663_001"/>
    </source>
</evidence>
<proteinExistence type="predicted"/>
<feature type="transmembrane region" description="Helical" evidence="3">
    <location>
        <begin position="284"/>
        <end position="303"/>
    </location>
</feature>
<sequence>MSWIIIGIVFIVDIYYVASETLRYCIYSLGFIFQFSGFCSFTANIIQYNIDQLVGASADELSSVIYWHILSEPLLSFLYHIFHCIFKKYFIMINFIASGVSVSLVLVSHSFFKHKLKNISLIKNPIKLIVRVLCYARKHKYPENRSALTYWEEKVPSRLDLGKDKYGGPFTVEEVEDVKTVFRMLPLFIGFVAFILSDDLYWPAVDGFTIPTCLAITDSQYYLCSVILMLVYLFFIRVCFYKYIPSMLTRMSVGIFLAFIVTVSKVIIFVIEKSHPDIKNFGKLLFIPQTIQGLAFILVYPVSLEFTVAQSPVHMRGVMVGFWYIACWGLGYLINTILKFPFDSKSILVLIILIVFVILAKRYKYRVRENEVNIVQIVDEHFYRHMRQEEQFGSDTDSDSTSILTVIATFLALYFDVALPNELKGFIFFAQVIGVIYRNSPYLNRNEGAGDQFLDFIINMFGLSLPFPVCFTGFSGAGITWLGVVPPILALATALIYLISAENVKFLYERKSYGFHGFHFICLFIYKYFLDTSFAFISIRRVYGNHYVFSYTGESFLSPLILTMFIIGIVSVILFAAVIPILFLVYIYRPQKRLHLANAFTFGLKTERIYLWHGVWDIWRRLPFVAINLFISVSTVSILVLLHCLMVLVVLTVHCVFKPYKKESINFIEVVILFCLLGATLAILDENDIYIGRTTSIFFITIPFIYALVVFIYYIFAKLYRRKNPDFSLSALLASKLQQFSPSHKPHDQSGGEEKPKEPTDPTAISKSEQLDASGIVPLREPLLEMNS</sequence>
<feature type="transmembrane region" description="Helical" evidence="3">
    <location>
        <begin position="89"/>
        <end position="112"/>
    </location>
</feature>
<feature type="transmembrane region" description="Helical" evidence="3">
    <location>
        <begin position="221"/>
        <end position="244"/>
    </location>
</feature>
<feature type="transmembrane region" description="Helical" evidence="3">
    <location>
        <begin position="480"/>
        <end position="499"/>
    </location>
</feature>
<feature type="transmembrane region" description="Helical" evidence="3">
    <location>
        <begin position="315"/>
        <end position="334"/>
    </location>
</feature>
<evidence type="ECO:0008006" key="5">
    <source>
        <dbReference type="Google" id="ProtNLM"/>
    </source>
</evidence>
<dbReference type="Gene3D" id="1.20.1250.20">
    <property type="entry name" value="MFS general substrate transporter like domains"/>
    <property type="match status" value="1"/>
</dbReference>
<feature type="transmembrane region" description="Helical" evidence="3">
    <location>
        <begin position="559"/>
        <end position="588"/>
    </location>
</feature>
<keyword evidence="3" id="KW-1133">Transmembrane helix</keyword>
<feature type="transmembrane region" description="Helical" evidence="3">
    <location>
        <begin position="453"/>
        <end position="474"/>
    </location>
</feature>
<keyword evidence="3" id="KW-0472">Membrane</keyword>
<feature type="transmembrane region" description="Helical" evidence="3">
    <location>
        <begin position="250"/>
        <end position="272"/>
    </location>
</feature>
<protein>
    <recommendedName>
        <fullName evidence="5">TRP C-terminal domain-containing protein</fullName>
    </recommendedName>
</protein>
<feature type="transmembrane region" description="Helical" evidence="3">
    <location>
        <begin position="664"/>
        <end position="684"/>
    </location>
</feature>
<evidence type="ECO:0000256" key="1">
    <source>
        <dbReference type="ARBA" id="ARBA00022856"/>
    </source>
</evidence>
<keyword evidence="1" id="KW-0571">Peptide transport</keyword>
<organism evidence="4">
    <name type="scientific">Amphimedon queenslandica</name>
    <name type="common">Sponge</name>
    <dbReference type="NCBI Taxonomy" id="400682"/>
    <lineage>
        <taxon>Eukaryota</taxon>
        <taxon>Metazoa</taxon>
        <taxon>Porifera</taxon>
        <taxon>Demospongiae</taxon>
        <taxon>Heteroscleromorpha</taxon>
        <taxon>Haplosclerida</taxon>
        <taxon>Niphatidae</taxon>
        <taxon>Amphimedon</taxon>
    </lineage>
</organism>
<dbReference type="SUPFAM" id="SSF103473">
    <property type="entry name" value="MFS general substrate transporter"/>
    <property type="match status" value="1"/>
</dbReference>
<dbReference type="EnsemblMetazoa" id="Aqu2.1.29663_001">
    <property type="protein sequence ID" value="Aqu2.1.29663_001"/>
    <property type="gene ID" value="Aqu2.1.29663"/>
</dbReference>
<feature type="transmembrane region" description="Helical" evidence="3">
    <location>
        <begin position="696"/>
        <end position="716"/>
    </location>
</feature>
<evidence type="ECO:0000256" key="2">
    <source>
        <dbReference type="SAM" id="MobiDB-lite"/>
    </source>
</evidence>
<keyword evidence="1" id="KW-0813">Transport</keyword>
<dbReference type="GO" id="GO:0015833">
    <property type="term" value="P:peptide transport"/>
    <property type="evidence" value="ECO:0007669"/>
    <property type="project" value="UniProtKB-KW"/>
</dbReference>
<dbReference type="AlphaFoldDB" id="A0A1X7UPI1"/>
<feature type="transmembrane region" description="Helical" evidence="3">
    <location>
        <begin position="520"/>
        <end position="539"/>
    </location>
</feature>
<feature type="region of interest" description="Disordered" evidence="2">
    <location>
        <begin position="740"/>
        <end position="788"/>
    </location>
</feature>
<evidence type="ECO:0000256" key="3">
    <source>
        <dbReference type="SAM" id="Phobius"/>
    </source>
</evidence>
<keyword evidence="1" id="KW-0653">Protein transport</keyword>
<feature type="transmembrane region" description="Helical" evidence="3">
    <location>
        <begin position="181"/>
        <end position="201"/>
    </location>
</feature>
<reference evidence="4" key="1">
    <citation type="submission" date="2017-05" db="UniProtKB">
        <authorList>
            <consortium name="EnsemblMetazoa"/>
        </authorList>
    </citation>
    <scope>IDENTIFICATION</scope>
</reference>
<dbReference type="OrthoDB" id="8904098at2759"/>
<dbReference type="PANTHER" id="PTHR11654">
    <property type="entry name" value="OLIGOPEPTIDE TRANSPORTER-RELATED"/>
    <property type="match status" value="1"/>
</dbReference>
<accession>A0A1X7UPI1</accession>
<dbReference type="InParanoid" id="A0A1X7UPI1"/>
<feature type="transmembrane region" description="Helical" evidence="3">
    <location>
        <begin position="637"/>
        <end position="657"/>
    </location>
</feature>
<dbReference type="InterPro" id="IPR036259">
    <property type="entry name" value="MFS_trans_sf"/>
</dbReference>
<name>A0A1X7UPI1_AMPQE</name>